<dbReference type="EMBL" id="ON746449">
    <property type="protein sequence ID" value="UYL95400.1"/>
    <property type="molecule type" value="Genomic_RNA"/>
</dbReference>
<keyword evidence="1" id="KW-0548">Nucleotidyltransferase</keyword>
<organism evidence="1">
    <name type="scientific">Zhangzhou Narna tick virus 5</name>
    <dbReference type="NCBI Taxonomy" id="2972251"/>
    <lineage>
        <taxon>Viruses</taxon>
        <taxon>Riboviria</taxon>
        <taxon>Orthornavirae</taxon>
        <taxon>Lenarviricota</taxon>
        <taxon>Amabiliviricetes</taxon>
        <taxon>Wolframvirales</taxon>
        <taxon>Narnaviridae</taxon>
    </lineage>
</organism>
<sequence>MSQTQLPSGTGVALEYIEHFEAELARLGEGYSDGEPCLTDTAILMGDPGCKGVLTLHNLVAEEEAALEEQLGRAVRVQDLQEANPVHLPWRHFSCAGDDHTAIGPSKYLDNIGENHRKNQMVLSKDKHLRSLHGGFYCERVMFKGTDTVYVKQDGHTQYEQHILVDSVKVRLLSPETKDREAEVETNPAIGKARLLYKQLMWSPPGWERTLNVLVQRRFRGRMFKHLPRNRHGGLSRRIELPGLLGGIGMSPPRFAGWDLDNVLAECSENHLRLVQHILKGIPTDTFGYRALAKYSSDRYARGVKLDDMVDLIVDRMFDLTPTYNHKVVIEEARTRFRLREGLGYRHIAKAVAKLGYETKQSFKRKLARAVNQEFLLVSNNSRGFKTASWEERSTSFEADVLIANVMNDVDPEYDMKFIYDKIMSFPHQEKLIRAIQEKEIYLDPTYEIELDDGTPFNILKDLKQNAPDTKLPPTRGFV</sequence>
<dbReference type="GO" id="GO:0003968">
    <property type="term" value="F:RNA-directed RNA polymerase activity"/>
    <property type="evidence" value="ECO:0007669"/>
    <property type="project" value="UniProtKB-KW"/>
</dbReference>
<protein>
    <submittedName>
        <fullName evidence="1">RNA-dependent RNA polymerase</fullName>
    </submittedName>
</protein>
<proteinExistence type="predicted"/>
<keyword evidence="1" id="KW-0696">RNA-directed RNA polymerase</keyword>
<keyword evidence="1" id="KW-0808">Transferase</keyword>
<evidence type="ECO:0000313" key="1">
    <source>
        <dbReference type="EMBL" id="UYL95400.1"/>
    </source>
</evidence>
<accession>A0A9E7V206</accession>
<reference evidence="1" key="1">
    <citation type="submission" date="2022-05" db="EMBL/GenBank/DDBJ databases">
        <authorList>
            <person name="Cao W."/>
            <person name="Jia N."/>
            <person name="Lam T.T.-Y."/>
            <person name="Ni X."/>
            <person name="Liu J."/>
        </authorList>
    </citation>
    <scope>NUCLEOTIDE SEQUENCE</scope>
    <source>
        <strain evidence="1">TIGMIC 4</strain>
    </source>
</reference>
<name>A0A9E7V206_9VIRU</name>